<evidence type="ECO:0000313" key="2">
    <source>
        <dbReference type="Proteomes" id="UP000199062"/>
    </source>
</evidence>
<keyword evidence="2" id="KW-1185">Reference proteome</keyword>
<name>A0A1I6LRC6_9EURY</name>
<organism evidence="1 2">
    <name type="scientific">Halomicrobium zhouii</name>
    <dbReference type="NCBI Taxonomy" id="767519"/>
    <lineage>
        <taxon>Archaea</taxon>
        <taxon>Methanobacteriati</taxon>
        <taxon>Methanobacteriota</taxon>
        <taxon>Stenosarchaea group</taxon>
        <taxon>Halobacteria</taxon>
        <taxon>Halobacteriales</taxon>
        <taxon>Haloarculaceae</taxon>
        <taxon>Halomicrobium</taxon>
    </lineage>
</organism>
<dbReference type="EMBL" id="FOZK01000003">
    <property type="protein sequence ID" value="SFS05802.1"/>
    <property type="molecule type" value="Genomic_DNA"/>
</dbReference>
<proteinExistence type="predicted"/>
<dbReference type="RefSeq" id="WP_089817287.1">
    <property type="nucleotide sequence ID" value="NZ_FOZK01000003.1"/>
</dbReference>
<reference evidence="1 2" key="1">
    <citation type="submission" date="2016-10" db="EMBL/GenBank/DDBJ databases">
        <authorList>
            <person name="de Groot N.N."/>
        </authorList>
    </citation>
    <scope>NUCLEOTIDE SEQUENCE [LARGE SCALE GENOMIC DNA]</scope>
    <source>
        <strain evidence="1 2">CGMCC 1.10457</strain>
    </source>
</reference>
<protein>
    <submittedName>
        <fullName evidence="1">Uncharacterized protein</fullName>
    </submittedName>
</protein>
<gene>
    <name evidence="1" type="ORF">SAMN05216559_2923</name>
</gene>
<sequence length="62" mass="7076">MSNNGYRIREKLDSEYRIVCPSGHTSLSAAETTETAYCRACGRSYPFEELVDQRWDDAGRDP</sequence>
<dbReference type="Proteomes" id="UP000199062">
    <property type="component" value="Unassembled WGS sequence"/>
</dbReference>
<evidence type="ECO:0000313" key="1">
    <source>
        <dbReference type="EMBL" id="SFS05802.1"/>
    </source>
</evidence>
<accession>A0A1I6LRC6</accession>
<dbReference type="AlphaFoldDB" id="A0A1I6LRC6"/>